<reference evidence="2 3" key="1">
    <citation type="submission" date="2019-08" db="EMBL/GenBank/DDBJ databases">
        <title>Draft genome sequences of two oriental melons (Cucumis melo L. var makuwa).</title>
        <authorList>
            <person name="Kwon S.-Y."/>
        </authorList>
    </citation>
    <scope>NUCLEOTIDE SEQUENCE [LARGE SCALE GENOMIC DNA]</scope>
    <source>
        <strain evidence="3">cv. SW 3</strain>
        <tissue evidence="2">Leaf</tissue>
    </source>
</reference>
<dbReference type="InterPro" id="IPR043502">
    <property type="entry name" value="DNA/RNA_pol_sf"/>
</dbReference>
<sequence>MMDETKVPAIQGWKAPTKVPELRSFLGFVNYYRRFIKGYSNIAAYLTNLLKKSQSWDWTEEYQQVFNRLKQVVLEEPLMVLADHTKPFEVHTDASDFAIGGVSMQGGYPIAYESRKLNDTE</sequence>
<dbReference type="Pfam" id="PF17919">
    <property type="entry name" value="RT_RNaseH_2"/>
    <property type="match status" value="1"/>
</dbReference>
<evidence type="ECO:0000259" key="1">
    <source>
        <dbReference type="Pfam" id="PF17919"/>
    </source>
</evidence>
<evidence type="ECO:0000313" key="2">
    <source>
        <dbReference type="EMBL" id="KAA0034909.1"/>
    </source>
</evidence>
<dbReference type="GO" id="GO:0003964">
    <property type="term" value="F:RNA-directed DNA polymerase activity"/>
    <property type="evidence" value="ECO:0007669"/>
    <property type="project" value="UniProtKB-KW"/>
</dbReference>
<dbReference type="AlphaFoldDB" id="A0A5A7T0N0"/>
<dbReference type="InterPro" id="IPR041577">
    <property type="entry name" value="RT_RNaseH_2"/>
</dbReference>
<comment type="caution">
    <text evidence="2">The sequence shown here is derived from an EMBL/GenBank/DDBJ whole genome shotgun (WGS) entry which is preliminary data.</text>
</comment>
<dbReference type="FunFam" id="3.30.70.270:FF:000063">
    <property type="entry name" value="Zinc knuckle domaincontaining protein"/>
    <property type="match status" value="1"/>
</dbReference>
<dbReference type="PANTHER" id="PTHR33064">
    <property type="entry name" value="POL PROTEIN"/>
    <property type="match status" value="1"/>
</dbReference>
<keyword evidence="2" id="KW-0808">Transferase</keyword>
<evidence type="ECO:0000313" key="3">
    <source>
        <dbReference type="Proteomes" id="UP000321393"/>
    </source>
</evidence>
<dbReference type="InterPro" id="IPR051320">
    <property type="entry name" value="Viral_Replic_Matur_Polypro"/>
</dbReference>
<dbReference type="Gene3D" id="3.30.70.270">
    <property type="match status" value="1"/>
</dbReference>
<gene>
    <name evidence="2" type="ORF">E6C27_scaffold103G00390</name>
</gene>
<name>A0A5A7T0N0_CUCMM</name>
<dbReference type="SUPFAM" id="SSF56672">
    <property type="entry name" value="DNA/RNA polymerases"/>
    <property type="match status" value="1"/>
</dbReference>
<dbReference type="EMBL" id="SSTE01020233">
    <property type="protein sequence ID" value="KAA0034909.1"/>
    <property type="molecule type" value="Genomic_DNA"/>
</dbReference>
<proteinExistence type="predicted"/>
<dbReference type="OrthoDB" id="1909920at2759"/>
<keyword evidence="2" id="KW-0695">RNA-directed DNA polymerase</keyword>
<protein>
    <submittedName>
        <fullName evidence="2">Reverse transcriptase</fullName>
    </submittedName>
</protein>
<organism evidence="2 3">
    <name type="scientific">Cucumis melo var. makuwa</name>
    <name type="common">Oriental melon</name>
    <dbReference type="NCBI Taxonomy" id="1194695"/>
    <lineage>
        <taxon>Eukaryota</taxon>
        <taxon>Viridiplantae</taxon>
        <taxon>Streptophyta</taxon>
        <taxon>Embryophyta</taxon>
        <taxon>Tracheophyta</taxon>
        <taxon>Spermatophyta</taxon>
        <taxon>Magnoliopsida</taxon>
        <taxon>eudicotyledons</taxon>
        <taxon>Gunneridae</taxon>
        <taxon>Pentapetalae</taxon>
        <taxon>rosids</taxon>
        <taxon>fabids</taxon>
        <taxon>Cucurbitales</taxon>
        <taxon>Cucurbitaceae</taxon>
        <taxon>Benincaseae</taxon>
        <taxon>Cucumis</taxon>
    </lineage>
</organism>
<accession>A0A5A7T0N0</accession>
<keyword evidence="2" id="KW-0548">Nucleotidyltransferase</keyword>
<feature type="domain" description="Reverse transcriptase/retrotransposon-derived protein RNase H-like" evidence="1">
    <location>
        <begin position="58"/>
        <end position="121"/>
    </location>
</feature>
<dbReference type="InterPro" id="IPR043128">
    <property type="entry name" value="Rev_trsase/Diguanyl_cyclase"/>
</dbReference>
<dbReference type="PANTHER" id="PTHR33064:SF40">
    <property type="entry name" value="REVERSE TRANSCRIPTASE_RETROTRANSPOSON-DERIVED PROTEIN RNASE H-LIKE DOMAIN-CONTAINING PROTEIN"/>
    <property type="match status" value="1"/>
</dbReference>
<dbReference type="Proteomes" id="UP000321393">
    <property type="component" value="Unassembled WGS sequence"/>
</dbReference>